<dbReference type="Pfam" id="PF00939">
    <property type="entry name" value="Na_sulph_symp"/>
    <property type="match status" value="1"/>
</dbReference>
<feature type="transmembrane region" description="Helical" evidence="5">
    <location>
        <begin position="281"/>
        <end position="299"/>
    </location>
</feature>
<evidence type="ECO:0000256" key="2">
    <source>
        <dbReference type="ARBA" id="ARBA00022692"/>
    </source>
</evidence>
<feature type="transmembrane region" description="Helical" evidence="5">
    <location>
        <begin position="354"/>
        <end position="377"/>
    </location>
</feature>
<proteinExistence type="predicted"/>
<feature type="transmembrane region" description="Helical" evidence="5">
    <location>
        <begin position="82"/>
        <end position="101"/>
    </location>
</feature>
<evidence type="ECO:0000256" key="5">
    <source>
        <dbReference type="SAM" id="Phobius"/>
    </source>
</evidence>
<keyword evidence="4 5" id="KW-0472">Membrane</keyword>
<dbReference type="InterPro" id="IPR001898">
    <property type="entry name" value="SLC13A/DASS"/>
</dbReference>
<accession>A0A178MH56</accession>
<dbReference type="GO" id="GO:1905039">
    <property type="term" value="P:carboxylic acid transmembrane transport"/>
    <property type="evidence" value="ECO:0007669"/>
    <property type="project" value="UniProtKB-ARBA"/>
</dbReference>
<organism evidence="6 7">
    <name type="scientific">Paramagnetospirillum marisnigri</name>
    <dbReference type="NCBI Taxonomy" id="1285242"/>
    <lineage>
        <taxon>Bacteria</taxon>
        <taxon>Pseudomonadati</taxon>
        <taxon>Pseudomonadota</taxon>
        <taxon>Alphaproteobacteria</taxon>
        <taxon>Rhodospirillales</taxon>
        <taxon>Magnetospirillaceae</taxon>
        <taxon>Paramagnetospirillum</taxon>
    </lineage>
</organism>
<dbReference type="STRING" id="1285242.A6A04_04490"/>
<name>A0A178MH56_9PROT</name>
<evidence type="ECO:0000256" key="3">
    <source>
        <dbReference type="ARBA" id="ARBA00022989"/>
    </source>
</evidence>
<feature type="transmembrane region" description="Helical" evidence="5">
    <location>
        <begin position="308"/>
        <end position="326"/>
    </location>
</feature>
<feature type="transmembrane region" description="Helical" evidence="5">
    <location>
        <begin position="113"/>
        <end position="134"/>
    </location>
</feature>
<dbReference type="GO" id="GO:0005886">
    <property type="term" value="C:plasma membrane"/>
    <property type="evidence" value="ECO:0007669"/>
    <property type="project" value="TreeGrafter"/>
</dbReference>
<protein>
    <submittedName>
        <fullName evidence="6">Sodium:sulfate symporter</fullName>
    </submittedName>
</protein>
<dbReference type="EMBL" id="LWQT01000077">
    <property type="protein sequence ID" value="OAN48022.1"/>
    <property type="molecule type" value="Genomic_DNA"/>
</dbReference>
<dbReference type="RefSeq" id="WP_068494155.1">
    <property type="nucleotide sequence ID" value="NZ_LWQT01000077.1"/>
</dbReference>
<evidence type="ECO:0000256" key="4">
    <source>
        <dbReference type="ARBA" id="ARBA00023136"/>
    </source>
</evidence>
<dbReference type="AlphaFoldDB" id="A0A178MH56"/>
<comment type="caution">
    <text evidence="6">The sequence shown here is derived from an EMBL/GenBank/DDBJ whole genome shotgun (WGS) entry which is preliminary data.</text>
</comment>
<keyword evidence="7" id="KW-1185">Reference proteome</keyword>
<keyword evidence="2 5" id="KW-0812">Transmembrane</keyword>
<dbReference type="GO" id="GO:0008514">
    <property type="term" value="F:organic anion transmembrane transporter activity"/>
    <property type="evidence" value="ECO:0007669"/>
    <property type="project" value="UniProtKB-ARBA"/>
</dbReference>
<feature type="transmembrane region" description="Helical" evidence="5">
    <location>
        <begin position="34"/>
        <end position="51"/>
    </location>
</feature>
<reference evidence="6 7" key="1">
    <citation type="submission" date="2016-04" db="EMBL/GenBank/DDBJ databases">
        <title>Draft genome sequence of freshwater magnetotactic bacteria Magnetospirillum marisnigri SP-1 and Magnetospirillum moscoviense BB-1.</title>
        <authorList>
            <person name="Koziaeva V."/>
            <person name="Dziuba M.V."/>
            <person name="Ivanov T.M."/>
            <person name="Kuznetsov B."/>
            <person name="Grouzdev D.S."/>
        </authorList>
    </citation>
    <scope>NUCLEOTIDE SEQUENCE [LARGE SCALE GENOMIC DNA]</scope>
    <source>
        <strain evidence="6 7">SP-1</strain>
    </source>
</reference>
<dbReference type="PANTHER" id="PTHR10283:SF82">
    <property type="entry name" value="SOLUTE CARRIER FAMILY 13 MEMBER 2"/>
    <property type="match status" value="1"/>
</dbReference>
<keyword evidence="3 5" id="KW-1133">Transmembrane helix</keyword>
<dbReference type="PANTHER" id="PTHR10283">
    <property type="entry name" value="SOLUTE CARRIER FAMILY 13 MEMBER"/>
    <property type="match status" value="1"/>
</dbReference>
<evidence type="ECO:0000313" key="7">
    <source>
        <dbReference type="Proteomes" id="UP000078428"/>
    </source>
</evidence>
<feature type="transmembrane region" description="Helical" evidence="5">
    <location>
        <begin position="211"/>
        <end position="232"/>
    </location>
</feature>
<dbReference type="Proteomes" id="UP000078428">
    <property type="component" value="Unassembled WGS sequence"/>
</dbReference>
<feature type="transmembrane region" description="Helical" evidence="5">
    <location>
        <begin position="432"/>
        <end position="452"/>
    </location>
</feature>
<evidence type="ECO:0000313" key="6">
    <source>
        <dbReference type="EMBL" id="OAN48022.1"/>
    </source>
</evidence>
<feature type="transmembrane region" description="Helical" evidence="5">
    <location>
        <begin position="166"/>
        <end position="185"/>
    </location>
</feature>
<evidence type="ECO:0000256" key="1">
    <source>
        <dbReference type="ARBA" id="ARBA00004141"/>
    </source>
</evidence>
<gene>
    <name evidence="6" type="ORF">A6A04_04490</name>
</gene>
<sequence length="458" mass="47884">MLRHLTLPRLVAWAALIGGLLILAVEPLPGAETRALALAVAAIGLWATGVVPEPITAVFFFTAAMLLKVAPAAVVFGGFESAALWLIFGGLVMGVAVKSTGLGNRIATRLGRAFGSSYWGIITGVTLVGVAMGFLMPSSMGRAILLMPIALSLAARYGFKPGSNGHLGLVLAAAFGCHVPTFAVLPANVPNLVMVGAAETLWHYSPSYGEYLLLHFPVLGFLKTAVMIPLIVKLWPDTPQLSGEAPQSLGPMSGAERQLSLLLGAALLLWATDFVHHVSPAWVSMAAAALLLMPVIGLVDRKAFQEQINYASLFYVAGIMGLGAVVDKSGLGIRLAEAMLAVLPLAPDSPATNFASLATMSTVVSMVTTLPGGPAVLTPLAGEMAKASGLPIEAVVMSQVLGFSNPILPYQSAPLVVAMQLGGERLGPAQTLCLWLGAITIFVLLPLDFLWWRLLGWL</sequence>
<comment type="subcellular location">
    <subcellularLocation>
        <location evidence="1">Membrane</location>
        <topology evidence="1">Multi-pass membrane protein</topology>
    </subcellularLocation>
</comment>
<dbReference type="OrthoDB" id="5460483at2"/>